<feature type="transmembrane region" description="Helical" evidence="10">
    <location>
        <begin position="33"/>
        <end position="54"/>
    </location>
</feature>
<evidence type="ECO:0000313" key="12">
    <source>
        <dbReference type="EMBL" id="TKA80987.1"/>
    </source>
</evidence>
<evidence type="ECO:0000256" key="4">
    <source>
        <dbReference type="ARBA" id="ARBA00022692"/>
    </source>
</evidence>
<comment type="subcellular location">
    <subcellularLocation>
        <location evidence="1">Membrane</location>
    </subcellularLocation>
</comment>
<evidence type="ECO:0000259" key="11">
    <source>
        <dbReference type="SMART" id="SM00563"/>
    </source>
</evidence>
<evidence type="ECO:0000256" key="6">
    <source>
        <dbReference type="ARBA" id="ARBA00023098"/>
    </source>
</evidence>
<protein>
    <recommendedName>
        <fullName evidence="11">Phospholipid/glycerol acyltransferase domain-containing protein</fullName>
    </recommendedName>
</protein>
<keyword evidence="6" id="KW-0443">Lipid metabolism</keyword>
<reference evidence="12 13" key="1">
    <citation type="submission" date="2017-03" db="EMBL/GenBank/DDBJ databases">
        <title>Genomes of endolithic fungi from Antarctica.</title>
        <authorList>
            <person name="Coleine C."/>
            <person name="Masonjones S."/>
            <person name="Stajich J.E."/>
        </authorList>
    </citation>
    <scope>NUCLEOTIDE SEQUENCE [LARGE SCALE GENOMIC DNA]</scope>
    <source>
        <strain evidence="12 13">CCFEE 5187</strain>
    </source>
</reference>
<proteinExistence type="inferred from homology"/>
<evidence type="ECO:0000313" key="13">
    <source>
        <dbReference type="Proteomes" id="UP000308768"/>
    </source>
</evidence>
<dbReference type="GO" id="GO:0016746">
    <property type="term" value="F:acyltransferase activity"/>
    <property type="evidence" value="ECO:0007669"/>
    <property type="project" value="UniProtKB-KW"/>
</dbReference>
<feature type="domain" description="Phospholipid/glycerol acyltransferase" evidence="11">
    <location>
        <begin position="105"/>
        <end position="217"/>
    </location>
</feature>
<evidence type="ECO:0000256" key="1">
    <source>
        <dbReference type="ARBA" id="ARBA00004370"/>
    </source>
</evidence>
<keyword evidence="5 10" id="KW-1133">Transmembrane helix</keyword>
<keyword evidence="7 10" id="KW-0472">Membrane</keyword>
<dbReference type="EMBL" id="NAJN01000039">
    <property type="protein sequence ID" value="TKA80987.1"/>
    <property type="molecule type" value="Genomic_DNA"/>
</dbReference>
<evidence type="ECO:0000256" key="5">
    <source>
        <dbReference type="ARBA" id="ARBA00022989"/>
    </source>
</evidence>
<keyword evidence="3" id="KW-0808">Transferase</keyword>
<dbReference type="PANTHER" id="PTHR23063">
    <property type="entry name" value="PHOSPHOLIPID ACYLTRANSFERASE"/>
    <property type="match status" value="1"/>
</dbReference>
<keyword evidence="8" id="KW-0012">Acyltransferase</keyword>
<name>A0A4U0XW42_9PEZI</name>
<dbReference type="SMART" id="SM00563">
    <property type="entry name" value="PlsC"/>
    <property type="match status" value="1"/>
</dbReference>
<dbReference type="GO" id="GO:0016020">
    <property type="term" value="C:membrane"/>
    <property type="evidence" value="ECO:0007669"/>
    <property type="project" value="UniProtKB-SubCell"/>
</dbReference>
<dbReference type="AlphaFoldDB" id="A0A4U0XW42"/>
<dbReference type="InterPro" id="IPR002123">
    <property type="entry name" value="Plipid/glycerol_acylTrfase"/>
</dbReference>
<keyword evidence="4 10" id="KW-0812">Transmembrane</keyword>
<accession>A0A4U0XW42</accession>
<gene>
    <name evidence="12" type="ORF">B0A49_01047</name>
</gene>
<sequence length="359" mass="38698">MEKYSQYRDRGSGIAPFFPVPSQPSGVAIPLHIFLFVLRLPILLTVTLSYFFVFAWLPIGSLGKKAALWLILGTPGIWWIDLQIDGVKKGSLAKHHQNRLPQPGSIIASSFTSPIDSLYLAAIFDPIFTASYPSTRQLQRISLFGAILRALLPPQPSPPPGAKLTDLAALLRAHPDRCVVVFPECTTTNGRAILPFSPSLLSAPPRAKIFPISLRYTPGDITTPLPGAYFSFLWNLCSKPTHCIRVRIAECTHNSSTSASTSTSSSPSSLSPASSSAVRLPALPPNSYATNFLDVLQAAEELSASSGSDASGAEGLSAPEKKVLDLIGEALARLGRVKRVALGVREKANFVEAWGRKRK</sequence>
<keyword evidence="13" id="KW-1185">Reference proteome</keyword>
<dbReference type="STRING" id="331657.A0A4U0XW42"/>
<evidence type="ECO:0000256" key="3">
    <source>
        <dbReference type="ARBA" id="ARBA00022679"/>
    </source>
</evidence>
<organism evidence="12 13">
    <name type="scientific">Cryomyces minteri</name>
    <dbReference type="NCBI Taxonomy" id="331657"/>
    <lineage>
        <taxon>Eukaryota</taxon>
        <taxon>Fungi</taxon>
        <taxon>Dikarya</taxon>
        <taxon>Ascomycota</taxon>
        <taxon>Pezizomycotina</taxon>
        <taxon>Dothideomycetes</taxon>
        <taxon>Dothideomycetes incertae sedis</taxon>
        <taxon>Cryomyces</taxon>
    </lineage>
</organism>
<evidence type="ECO:0000256" key="9">
    <source>
        <dbReference type="SAM" id="MobiDB-lite"/>
    </source>
</evidence>
<comment type="caution">
    <text evidence="12">The sequence shown here is derived from an EMBL/GenBank/DDBJ whole genome shotgun (WGS) entry which is preliminary data.</text>
</comment>
<evidence type="ECO:0000256" key="2">
    <source>
        <dbReference type="ARBA" id="ARBA00008655"/>
    </source>
</evidence>
<dbReference type="GO" id="GO:0006629">
    <property type="term" value="P:lipid metabolic process"/>
    <property type="evidence" value="ECO:0007669"/>
    <property type="project" value="UniProtKB-KW"/>
</dbReference>
<dbReference type="PANTHER" id="PTHR23063:SF60">
    <property type="entry name" value="LYSOPHOSPHATIDIC ACID:OLEOYL-COA ACYLTRANSFERASE 1"/>
    <property type="match status" value="1"/>
</dbReference>
<comment type="similarity">
    <text evidence="2">Belongs to the 1-acyl-sn-glycerol-3-phosphate acyltransferase family.</text>
</comment>
<evidence type="ECO:0000256" key="10">
    <source>
        <dbReference type="SAM" id="Phobius"/>
    </source>
</evidence>
<evidence type="ECO:0000256" key="7">
    <source>
        <dbReference type="ARBA" id="ARBA00023136"/>
    </source>
</evidence>
<dbReference type="Proteomes" id="UP000308768">
    <property type="component" value="Unassembled WGS sequence"/>
</dbReference>
<evidence type="ECO:0000256" key="8">
    <source>
        <dbReference type="ARBA" id="ARBA00023315"/>
    </source>
</evidence>
<feature type="region of interest" description="Disordered" evidence="9">
    <location>
        <begin position="255"/>
        <end position="277"/>
    </location>
</feature>
<dbReference type="OrthoDB" id="272512at2759"/>